<organism evidence="1 8">
    <name type="scientific">Bifidobacterium longum subsp. longum</name>
    <dbReference type="NCBI Taxonomy" id="1679"/>
    <lineage>
        <taxon>Bacteria</taxon>
        <taxon>Bacillati</taxon>
        <taxon>Actinomycetota</taxon>
        <taxon>Actinomycetes</taxon>
        <taxon>Bifidobacteriales</taxon>
        <taxon>Bifidobacteriaceae</taxon>
        <taxon>Bifidobacterium</taxon>
    </lineage>
</organism>
<evidence type="ECO:0000313" key="4">
    <source>
        <dbReference type="EMBL" id="TCF12387.1"/>
    </source>
</evidence>
<dbReference type="Pfam" id="PF07751">
    <property type="entry name" value="Abi_2"/>
    <property type="match status" value="1"/>
</dbReference>
<reference evidence="1" key="2">
    <citation type="submission" date="2019-02" db="EMBL/GenBank/DDBJ databases">
        <authorList>
            <person name="Odamaki T."/>
        </authorList>
    </citation>
    <scope>NUCLEOTIDE SEQUENCE</scope>
    <source>
        <strain evidence="1">MCC10002</strain>
        <strain evidence="2">MCC10008</strain>
        <strain evidence="3">MCC10076</strain>
        <strain evidence="4">MCC10083</strain>
    </source>
</reference>
<evidence type="ECO:0000313" key="3">
    <source>
        <dbReference type="EMBL" id="TCF00641.1"/>
    </source>
</evidence>
<evidence type="ECO:0000313" key="2">
    <source>
        <dbReference type="EMBL" id="TCD81551.1"/>
    </source>
</evidence>
<reference evidence="5 6" key="1">
    <citation type="journal article" date="2018" name="Sci. Rep.">
        <title>Genomic diversity and distribution of Bifidobacterium longum subsp. longum across the human lifespan.</title>
        <authorList>
            <person name="Odamaki T."/>
            <person name="Bottacini F."/>
            <person name="Kato K."/>
            <person name="Mitsuyama E."/>
            <person name="Yoshida K."/>
            <person name="Horigome A."/>
            <person name="Xiao J.Z."/>
            <person name="van Sinderen D."/>
        </authorList>
    </citation>
    <scope>NUCLEOTIDE SEQUENCE [LARGE SCALE GENOMIC DNA]</scope>
    <source>
        <strain evidence="1 8">MCC10002</strain>
        <strain evidence="2 6">MCC10008</strain>
        <strain evidence="3 7">MCC10076</strain>
        <strain evidence="4 5">MCC10083</strain>
    </source>
</reference>
<dbReference type="EMBL" id="SHPR01000061">
    <property type="protein sequence ID" value="TCD81551.1"/>
    <property type="molecule type" value="Genomic_DNA"/>
</dbReference>
<dbReference type="Proteomes" id="UP000292751">
    <property type="component" value="Unassembled WGS sequence"/>
</dbReference>
<evidence type="ECO:0000313" key="1">
    <source>
        <dbReference type="EMBL" id="TCD75653.1"/>
    </source>
</evidence>
<evidence type="ECO:0000313" key="6">
    <source>
        <dbReference type="Proteomes" id="UP000292241"/>
    </source>
</evidence>
<evidence type="ECO:0000313" key="5">
    <source>
        <dbReference type="Proteomes" id="UP000291226"/>
    </source>
</evidence>
<sequence>MADNSSSLSLLTVLKPGGSSHIGAESKPAKTIDQMIALMSERGLVITDEAELRQVLFDCNYYRLSGYFRSFQVNPAAGDNRYRPGTRDVDFLVPYAMDEKLRNIILKGTAKVELTLRSRIAYLLASDGNAYTYMDPESYQDVRSKRGELLRDNLLRNMDKWMKMSNEVCMRHYRRKGGPVPVWAAVETFPFDTLSRMLSLHTDAKALRELYRSVGLRTNLRTSSEVVHAMVYLRNLCSHHARLWHREMVIPSPMTRDMKTAFADFEYGEKSVASSLLALMYLVRNIEGDDGYAMVIRRFLDSNEAYASGIRTALHWE</sequence>
<evidence type="ECO:0000313" key="7">
    <source>
        <dbReference type="Proteomes" id="UP000292751"/>
    </source>
</evidence>
<gene>
    <name evidence="1" type="ORF">MCC10002_0208</name>
    <name evidence="2" type="ORF">MCC10008_2185</name>
    <name evidence="3" type="ORF">MCC10076_0303</name>
    <name evidence="4" type="ORF">MCC10083_0088</name>
</gene>
<dbReference type="InterPro" id="IPR011664">
    <property type="entry name" value="Abi_system_AbiD/AbiF-like"/>
</dbReference>
<dbReference type="Proteomes" id="UP000291226">
    <property type="component" value="Unassembled WGS sequence"/>
</dbReference>
<evidence type="ECO:0000313" key="8">
    <source>
        <dbReference type="Proteomes" id="UP000293701"/>
    </source>
</evidence>
<dbReference type="EMBL" id="SHRX01000006">
    <property type="protein sequence ID" value="TCF00641.1"/>
    <property type="molecule type" value="Genomic_DNA"/>
</dbReference>
<dbReference type="Proteomes" id="UP000292241">
    <property type="component" value="Unassembled WGS sequence"/>
</dbReference>
<comment type="caution">
    <text evidence="1">The sequence shown here is derived from an EMBL/GenBank/DDBJ whole genome shotgun (WGS) entry which is preliminary data.</text>
</comment>
<dbReference type="RefSeq" id="WP_013389439.1">
    <property type="nucleotide sequence ID" value="NZ_BCYM01000050.1"/>
</dbReference>
<dbReference type="Proteomes" id="UP000293701">
    <property type="component" value="Unassembled WGS sequence"/>
</dbReference>
<dbReference type="AlphaFoldDB" id="A0A0A6VJG5"/>
<accession>A0A0A6VJG5</accession>
<dbReference type="EMBL" id="SHPM01000005">
    <property type="protein sequence ID" value="TCD75653.1"/>
    <property type="molecule type" value="Genomic_DNA"/>
</dbReference>
<dbReference type="EMBL" id="SHSD01000004">
    <property type="protein sequence ID" value="TCF12387.1"/>
    <property type="molecule type" value="Genomic_DNA"/>
</dbReference>
<name>A0A0A6VJG5_BIFLL</name>
<proteinExistence type="predicted"/>
<protein>
    <submittedName>
        <fullName evidence="1">Abi family protein</fullName>
    </submittedName>
</protein>